<dbReference type="RefSeq" id="WP_239657046.1">
    <property type="nucleotide sequence ID" value="NZ_CAJMWM010000001.1"/>
</dbReference>
<reference evidence="4" key="1">
    <citation type="submission" date="2019-05" db="EMBL/GenBank/DDBJ databases">
        <authorList>
            <person name="Naeem R."/>
            <person name="Antony C."/>
            <person name="Guan Q."/>
        </authorList>
    </citation>
    <scope>NUCLEOTIDE SEQUENCE</scope>
    <source>
        <strain evidence="4">2</strain>
    </source>
</reference>
<organism evidence="4">
    <name type="scientific">Mycobacterium riyadhense</name>
    <dbReference type="NCBI Taxonomy" id="486698"/>
    <lineage>
        <taxon>Bacteria</taxon>
        <taxon>Bacillati</taxon>
        <taxon>Actinomycetota</taxon>
        <taxon>Actinomycetes</taxon>
        <taxon>Mycobacteriales</taxon>
        <taxon>Mycobacteriaceae</taxon>
        <taxon>Mycobacterium</taxon>
    </lineage>
</organism>
<evidence type="ECO:0000256" key="1">
    <source>
        <dbReference type="ARBA" id="ARBA00004370"/>
    </source>
</evidence>
<gene>
    <name evidence="4" type="ORF">BIN_B_01939</name>
</gene>
<comment type="subcellular location">
    <subcellularLocation>
        <location evidence="1">Membrane</location>
    </subcellularLocation>
</comment>
<dbReference type="GO" id="GO:0016020">
    <property type="term" value="C:membrane"/>
    <property type="evidence" value="ECO:0007669"/>
    <property type="project" value="UniProtKB-SubCell"/>
</dbReference>
<evidence type="ECO:0000256" key="2">
    <source>
        <dbReference type="ARBA" id="ARBA00023136"/>
    </source>
</evidence>
<dbReference type="AlphaFoldDB" id="A0A653EI77"/>
<keyword evidence="3" id="KW-1133">Transmembrane helix</keyword>
<name>A0A653EI77_9MYCO</name>
<evidence type="ECO:0000256" key="3">
    <source>
        <dbReference type="SAM" id="Phobius"/>
    </source>
</evidence>
<evidence type="ECO:0000313" key="4">
    <source>
        <dbReference type="EMBL" id="VTO97219.1"/>
    </source>
</evidence>
<sequence>MTIEQPGGPARPPRTAVIEGWMHWCVAYWRPILVTTLVIGALGLVGGTYFYRYSPDRRIGDAAAQQAIRAAADGTVAMLSYSPESLDQDFARARLHLTGDLLADYTKSSEQIIGPAAKAKQMAASAKVVRAAVSELHQNLAVVLVFVNQSTITNDEPQATVTDSSALVTLAKINGSWLIAKFDRL</sequence>
<accession>A0A653EI77</accession>
<protein>
    <recommendedName>
        <fullName evidence="5">Twin-arginine translocation pathway signal</fullName>
    </recommendedName>
</protein>
<evidence type="ECO:0008006" key="5">
    <source>
        <dbReference type="Google" id="ProtNLM"/>
    </source>
</evidence>
<dbReference type="PANTHER" id="PTHR37042">
    <property type="entry name" value="OUTER MEMBRANE PROTEIN RV1973"/>
    <property type="match status" value="1"/>
</dbReference>
<dbReference type="EMBL" id="LR589077">
    <property type="protein sequence ID" value="VTO97219.1"/>
    <property type="molecule type" value="Genomic_DNA"/>
</dbReference>
<keyword evidence="2 3" id="KW-0472">Membrane</keyword>
<feature type="transmembrane region" description="Helical" evidence="3">
    <location>
        <begin position="28"/>
        <end position="51"/>
    </location>
</feature>
<keyword evidence="3" id="KW-0812">Transmembrane</keyword>
<dbReference type="PANTHER" id="PTHR37042:SF4">
    <property type="entry name" value="OUTER MEMBRANE PROTEIN RV1973"/>
    <property type="match status" value="1"/>
</dbReference>
<proteinExistence type="predicted"/>